<dbReference type="Gene3D" id="3.40.50.1000">
    <property type="entry name" value="HAD superfamily/HAD-like"/>
    <property type="match status" value="1"/>
</dbReference>
<dbReference type="CDD" id="cd07534">
    <property type="entry name" value="HAD_CAP"/>
    <property type="match status" value="1"/>
</dbReference>
<dbReference type="PANTHER" id="PTHR31284">
    <property type="entry name" value="ACID PHOSPHATASE-LIKE PROTEIN"/>
    <property type="match status" value="1"/>
</dbReference>
<dbReference type="InterPro" id="IPR036412">
    <property type="entry name" value="HAD-like_sf"/>
</dbReference>
<reference evidence="3 4" key="1">
    <citation type="submission" date="2016-09" db="EMBL/GenBank/DDBJ databases">
        <authorList>
            <person name="Capua I."/>
            <person name="De Benedictis P."/>
            <person name="Joannis T."/>
            <person name="Lombin L.H."/>
            <person name="Cattoli G."/>
        </authorList>
    </citation>
    <scope>NUCLEOTIDE SEQUENCE [LARGE SCALE GENOMIC DNA]</scope>
    <source>
        <strain evidence="3 4">ANC 4671</strain>
    </source>
</reference>
<dbReference type="InterPro" id="IPR023214">
    <property type="entry name" value="HAD_sf"/>
</dbReference>
<evidence type="ECO:0000256" key="2">
    <source>
        <dbReference type="SAM" id="SignalP"/>
    </source>
</evidence>
<protein>
    <submittedName>
        <fullName evidence="3">5'-nucleotidase, lipoprotein e(P4) family</fullName>
    </submittedName>
</protein>
<dbReference type="InterPro" id="IPR005519">
    <property type="entry name" value="Acid_phosphat_B-like"/>
</dbReference>
<evidence type="ECO:0000256" key="1">
    <source>
        <dbReference type="ARBA" id="ARBA00022729"/>
    </source>
</evidence>
<dbReference type="SFLD" id="SFLDG01125">
    <property type="entry name" value="C1.1:_Acid_Phosphatase_Like"/>
    <property type="match status" value="1"/>
</dbReference>
<dbReference type="InterPro" id="IPR006423">
    <property type="entry name" value="Lipo_e_P4"/>
</dbReference>
<feature type="chain" id="PRO_5009201154" evidence="2">
    <location>
        <begin position="32"/>
        <end position="274"/>
    </location>
</feature>
<keyword evidence="3" id="KW-0449">Lipoprotein</keyword>
<dbReference type="AlphaFoldDB" id="A0A1E7R326"/>
<accession>A0A1E7R326</accession>
<dbReference type="GO" id="GO:0009279">
    <property type="term" value="C:cell outer membrane"/>
    <property type="evidence" value="ECO:0007669"/>
    <property type="project" value="InterPro"/>
</dbReference>
<dbReference type="Proteomes" id="UP000185895">
    <property type="component" value="Unassembled WGS sequence"/>
</dbReference>
<sequence length="274" mass="31646">MMRSFFNLKYRTACVTAMVALATGYSAQSFAEISLQGSTVCAAKQYAMSLKYQQQSAEIQALQWQAYHLATDRLQQILAQSPQHKNLAIVTDLDETVLDNSDFLVQDLQNCRDYTEWKSWSDWEKYGRPKLIPGSLDFLNFAAQQNVKIFYISDRSQQYRAQTLAHLQRLGLPQAEDAHLLLYGTSKEQRRQQVAKNYQIVMLLGDTLHDFSDQFNNQQDKLTRQQRVEQNHRHFGYDWIMLPNVSYGAWSKDVYTPLSSEDFPVHIGTETAIP</sequence>
<keyword evidence="4" id="KW-1185">Reference proteome</keyword>
<dbReference type="STRING" id="1262585.BJI46_04670"/>
<dbReference type="SFLD" id="SFLDS00003">
    <property type="entry name" value="Haloacid_Dehalogenase"/>
    <property type="match status" value="1"/>
</dbReference>
<organism evidence="3 4">
    <name type="scientific">Acinetobacter qingfengensis</name>
    <dbReference type="NCBI Taxonomy" id="1262585"/>
    <lineage>
        <taxon>Bacteria</taxon>
        <taxon>Pseudomonadati</taxon>
        <taxon>Pseudomonadota</taxon>
        <taxon>Gammaproteobacteria</taxon>
        <taxon>Moraxellales</taxon>
        <taxon>Moraxellaceae</taxon>
        <taxon>Acinetobacter</taxon>
    </lineage>
</organism>
<dbReference type="PIRSF" id="PIRSF019271">
    <property type="entry name" value="Acid_Ptase_C"/>
    <property type="match status" value="1"/>
</dbReference>
<dbReference type="EMBL" id="MKKK01000045">
    <property type="protein sequence ID" value="OEY93740.1"/>
    <property type="molecule type" value="Genomic_DNA"/>
</dbReference>
<feature type="signal peptide" evidence="2">
    <location>
        <begin position="1"/>
        <end position="31"/>
    </location>
</feature>
<comment type="caution">
    <text evidence="3">The sequence shown here is derived from an EMBL/GenBank/DDBJ whole genome shotgun (WGS) entry which is preliminary data.</text>
</comment>
<dbReference type="NCBIfam" id="TIGR01533">
    <property type="entry name" value="lipo_e_P4"/>
    <property type="match status" value="1"/>
</dbReference>
<proteinExistence type="predicted"/>
<dbReference type="SUPFAM" id="SSF56784">
    <property type="entry name" value="HAD-like"/>
    <property type="match status" value="1"/>
</dbReference>
<dbReference type="RefSeq" id="WP_070070550.1">
    <property type="nucleotide sequence ID" value="NZ_MKKK01000045.1"/>
</dbReference>
<evidence type="ECO:0000313" key="4">
    <source>
        <dbReference type="Proteomes" id="UP000185895"/>
    </source>
</evidence>
<gene>
    <name evidence="3" type="ORF">BJI46_04670</name>
</gene>
<evidence type="ECO:0000313" key="3">
    <source>
        <dbReference type="EMBL" id="OEY93740.1"/>
    </source>
</evidence>
<dbReference type="PANTHER" id="PTHR31284:SF10">
    <property type="entry name" value="ACID PHOSPHATASE-LIKE PROTEIN"/>
    <property type="match status" value="1"/>
</dbReference>
<name>A0A1E7R326_9GAMM</name>
<keyword evidence="1 2" id="KW-0732">Signal</keyword>
<dbReference type="Pfam" id="PF03767">
    <property type="entry name" value="Acid_phosphat_B"/>
    <property type="match status" value="1"/>
</dbReference>